<dbReference type="AlphaFoldDB" id="A0A2T7P3A5"/>
<dbReference type="Pfam" id="PF00059">
    <property type="entry name" value="Lectin_C"/>
    <property type="match status" value="2"/>
</dbReference>
<dbReference type="PROSITE" id="PS50041">
    <property type="entry name" value="C_TYPE_LECTIN_2"/>
    <property type="match status" value="2"/>
</dbReference>
<feature type="compositionally biased region" description="Basic and acidic residues" evidence="1">
    <location>
        <begin position="18"/>
        <end position="27"/>
    </location>
</feature>
<keyword evidence="4" id="KW-1185">Reference proteome</keyword>
<accession>A0A2T7P3A5</accession>
<gene>
    <name evidence="3" type="ORF">C0Q70_10482</name>
</gene>
<evidence type="ECO:0000256" key="1">
    <source>
        <dbReference type="SAM" id="MobiDB-lite"/>
    </source>
</evidence>
<dbReference type="Proteomes" id="UP000245119">
    <property type="component" value="Linkage Group LG6"/>
</dbReference>
<name>A0A2T7P3A5_POMCA</name>
<dbReference type="SMART" id="SM00034">
    <property type="entry name" value="CLECT"/>
    <property type="match status" value="2"/>
</dbReference>
<reference evidence="3 4" key="1">
    <citation type="submission" date="2018-04" db="EMBL/GenBank/DDBJ databases">
        <title>The genome of golden apple snail Pomacea canaliculata provides insight into stress tolerance and invasive adaptation.</title>
        <authorList>
            <person name="Liu C."/>
            <person name="Liu B."/>
            <person name="Ren Y."/>
            <person name="Zhang Y."/>
            <person name="Wang H."/>
            <person name="Li S."/>
            <person name="Jiang F."/>
            <person name="Yin L."/>
            <person name="Zhang G."/>
            <person name="Qian W."/>
            <person name="Fan W."/>
        </authorList>
    </citation>
    <scope>NUCLEOTIDE SEQUENCE [LARGE SCALE GENOMIC DNA]</scope>
    <source>
        <strain evidence="3">SZHN2017</strain>
        <tissue evidence="3">Muscle</tissue>
    </source>
</reference>
<proteinExistence type="predicted"/>
<feature type="domain" description="C-type lectin" evidence="2">
    <location>
        <begin position="130"/>
        <end position="227"/>
    </location>
</feature>
<feature type="domain" description="C-type lectin" evidence="2">
    <location>
        <begin position="239"/>
        <end position="356"/>
    </location>
</feature>
<dbReference type="InterPro" id="IPR050111">
    <property type="entry name" value="C-type_lectin/snaclec_domain"/>
</dbReference>
<sequence length="430" mass="48208">MSRDERCSTDVVRSLKHQQRERGDNYSRHTPPRASSRRSVAEDMFTCVGADRTLMKRKTMINFSKGNSKEPEIHESQYKLVTTTTTTAQQRLRGDVTSPSSSLQWVSRCPAAATSTNRNDPHQCSSLCKDSMSLCRALGGYLTEITSAAENNFVRNLIGRNSAWMGINDILRNGRWVLTSSGRPLPYANWARGEPNNHGGSETCGQMFPNGRWNDHRMSHAIPSVCERTCTCPPSWTAWRSSCYVFISQRLQWLEAASLCMVFGGHLAEINSRDENIFVRNMISSHNVFFSWLGINDIARDGQWVLSSSGQPLTYWNWVAGEPNNAHGVTEACGGMYRDGRWNDDECVRSRTFTSVCERPCQGQIILTCEAEGRQQREEFSAHGVKEAKRLKSSPALDTLATTRQQSRDATISGTTSSSGRGRKSPWVEL</sequence>
<dbReference type="Gene3D" id="3.10.100.10">
    <property type="entry name" value="Mannose-Binding Protein A, subunit A"/>
    <property type="match status" value="2"/>
</dbReference>
<protein>
    <recommendedName>
        <fullName evidence="2">C-type lectin domain-containing protein</fullName>
    </recommendedName>
</protein>
<dbReference type="InterPro" id="IPR001304">
    <property type="entry name" value="C-type_lectin-like"/>
</dbReference>
<dbReference type="CDD" id="cd00037">
    <property type="entry name" value="CLECT"/>
    <property type="match status" value="1"/>
</dbReference>
<dbReference type="InterPro" id="IPR016187">
    <property type="entry name" value="CTDL_fold"/>
</dbReference>
<dbReference type="PANTHER" id="PTHR22803">
    <property type="entry name" value="MANNOSE, PHOSPHOLIPASE, LECTIN RECEPTOR RELATED"/>
    <property type="match status" value="1"/>
</dbReference>
<dbReference type="EMBL" id="PZQS01000006">
    <property type="protein sequence ID" value="PVD27907.1"/>
    <property type="molecule type" value="Genomic_DNA"/>
</dbReference>
<evidence type="ECO:0000313" key="3">
    <source>
        <dbReference type="EMBL" id="PVD27907.1"/>
    </source>
</evidence>
<feature type="region of interest" description="Disordered" evidence="1">
    <location>
        <begin position="382"/>
        <end position="430"/>
    </location>
</feature>
<evidence type="ECO:0000313" key="4">
    <source>
        <dbReference type="Proteomes" id="UP000245119"/>
    </source>
</evidence>
<organism evidence="3 4">
    <name type="scientific">Pomacea canaliculata</name>
    <name type="common">Golden apple snail</name>
    <dbReference type="NCBI Taxonomy" id="400727"/>
    <lineage>
        <taxon>Eukaryota</taxon>
        <taxon>Metazoa</taxon>
        <taxon>Spiralia</taxon>
        <taxon>Lophotrochozoa</taxon>
        <taxon>Mollusca</taxon>
        <taxon>Gastropoda</taxon>
        <taxon>Caenogastropoda</taxon>
        <taxon>Architaenioglossa</taxon>
        <taxon>Ampullarioidea</taxon>
        <taxon>Ampullariidae</taxon>
        <taxon>Pomacea</taxon>
    </lineage>
</organism>
<feature type="region of interest" description="Disordered" evidence="1">
    <location>
        <begin position="1"/>
        <end position="41"/>
    </location>
</feature>
<dbReference type="OrthoDB" id="418245at2759"/>
<evidence type="ECO:0000259" key="2">
    <source>
        <dbReference type="PROSITE" id="PS50041"/>
    </source>
</evidence>
<feature type="compositionally biased region" description="Polar residues" evidence="1">
    <location>
        <begin position="400"/>
        <end position="412"/>
    </location>
</feature>
<dbReference type="InterPro" id="IPR016186">
    <property type="entry name" value="C-type_lectin-like/link_sf"/>
</dbReference>
<dbReference type="SUPFAM" id="SSF56436">
    <property type="entry name" value="C-type lectin-like"/>
    <property type="match status" value="2"/>
</dbReference>
<comment type="caution">
    <text evidence="3">The sequence shown here is derived from an EMBL/GenBank/DDBJ whole genome shotgun (WGS) entry which is preliminary data.</text>
</comment>